<dbReference type="Proteomes" id="UP000582090">
    <property type="component" value="Unassembled WGS sequence"/>
</dbReference>
<feature type="transmembrane region" description="Helical" evidence="1">
    <location>
        <begin position="119"/>
        <end position="138"/>
    </location>
</feature>
<dbReference type="EMBL" id="JACIDW010000008">
    <property type="protein sequence ID" value="MBB3965089.1"/>
    <property type="molecule type" value="Genomic_DNA"/>
</dbReference>
<feature type="transmembrane region" description="Helical" evidence="1">
    <location>
        <begin position="165"/>
        <end position="182"/>
    </location>
</feature>
<feature type="domain" description="EamA" evidence="2">
    <location>
        <begin position="6"/>
        <end position="135"/>
    </location>
</feature>
<gene>
    <name evidence="3" type="ORF">GGQ67_002757</name>
</gene>
<feature type="transmembrane region" description="Helical" evidence="1">
    <location>
        <begin position="233"/>
        <end position="255"/>
    </location>
</feature>
<dbReference type="GO" id="GO:0016020">
    <property type="term" value="C:membrane"/>
    <property type="evidence" value="ECO:0007669"/>
    <property type="project" value="InterPro"/>
</dbReference>
<feature type="transmembrane region" description="Helical" evidence="1">
    <location>
        <begin position="64"/>
        <end position="86"/>
    </location>
</feature>
<keyword evidence="4" id="KW-1185">Reference proteome</keyword>
<comment type="caution">
    <text evidence="3">The sequence shown here is derived from an EMBL/GenBank/DDBJ whole genome shotgun (WGS) entry which is preliminary data.</text>
</comment>
<feature type="transmembrane region" description="Helical" evidence="1">
    <location>
        <begin position="37"/>
        <end position="58"/>
    </location>
</feature>
<dbReference type="RefSeq" id="WP_183900685.1">
    <property type="nucleotide sequence ID" value="NZ_JACIDW010000008.1"/>
</dbReference>
<organism evidence="3 4">
    <name type="scientific">Rhizobium metallidurans</name>
    <dbReference type="NCBI Taxonomy" id="1265931"/>
    <lineage>
        <taxon>Bacteria</taxon>
        <taxon>Pseudomonadati</taxon>
        <taxon>Pseudomonadota</taxon>
        <taxon>Alphaproteobacteria</taxon>
        <taxon>Hyphomicrobiales</taxon>
        <taxon>Rhizobiaceae</taxon>
        <taxon>Rhizobium/Agrobacterium group</taxon>
        <taxon>Rhizobium</taxon>
    </lineage>
</organism>
<evidence type="ECO:0000313" key="4">
    <source>
        <dbReference type="Proteomes" id="UP000582090"/>
    </source>
</evidence>
<dbReference type="AlphaFoldDB" id="A0A7W6CVA5"/>
<feature type="transmembrane region" description="Helical" evidence="1">
    <location>
        <begin position="288"/>
        <end position="306"/>
    </location>
</feature>
<feature type="transmembrane region" description="Helical" evidence="1">
    <location>
        <begin position="6"/>
        <end position="25"/>
    </location>
</feature>
<keyword evidence="1" id="KW-1133">Transmembrane helix</keyword>
<evidence type="ECO:0000313" key="3">
    <source>
        <dbReference type="EMBL" id="MBB3965089.1"/>
    </source>
</evidence>
<feature type="transmembrane region" description="Helical" evidence="1">
    <location>
        <begin position="93"/>
        <end position="113"/>
    </location>
</feature>
<dbReference type="InterPro" id="IPR037185">
    <property type="entry name" value="EmrE-like"/>
</dbReference>
<reference evidence="3 4" key="1">
    <citation type="submission" date="2020-08" db="EMBL/GenBank/DDBJ databases">
        <title>Genomic Encyclopedia of Type Strains, Phase IV (KMG-IV): sequencing the most valuable type-strain genomes for metagenomic binning, comparative biology and taxonomic classification.</title>
        <authorList>
            <person name="Goeker M."/>
        </authorList>
    </citation>
    <scope>NUCLEOTIDE SEQUENCE [LARGE SCALE GENOMIC DNA]</scope>
    <source>
        <strain evidence="3 4">DSM 26575</strain>
    </source>
</reference>
<feature type="transmembrane region" description="Helical" evidence="1">
    <location>
        <begin position="261"/>
        <end position="281"/>
    </location>
</feature>
<dbReference type="Pfam" id="PF00892">
    <property type="entry name" value="EamA"/>
    <property type="match status" value="2"/>
</dbReference>
<evidence type="ECO:0000256" key="1">
    <source>
        <dbReference type="SAM" id="Phobius"/>
    </source>
</evidence>
<feature type="transmembrane region" description="Helical" evidence="1">
    <location>
        <begin position="202"/>
        <end position="221"/>
    </location>
</feature>
<name>A0A7W6CVA5_9HYPH</name>
<dbReference type="PANTHER" id="PTHR22911:SF137">
    <property type="entry name" value="SOLUTE CARRIER FAMILY 35 MEMBER G2-RELATED"/>
    <property type="match status" value="1"/>
</dbReference>
<sequence length="307" mass="31790">MFVSEAFAIGSATCIALSSMFINELNGRVPLMQLARWQLTAAFVMTALAATVVGGWATLGAWQLGSLLASSVFGIVIASTTYFAAIYTAGPRVTALLFSLASPFALVLGYVALGETIDLRQGFGVVLILCGIVIAIGFRRRRPAPMIPLADGEPIAEPAPSTPPVSMLGITLGVVTALGQALGSLTARPAMAGGVEPFTAMAVRSGLAVLCFWALLALPRVRAQANSFRMRDFRLAATAAFFGTALGMSLLMAALKTGNVGIVSTLSSMTPVVILPMVWLRSGQMPRAHAWGGAALAIAGTALMSLS</sequence>
<proteinExistence type="predicted"/>
<protein>
    <submittedName>
        <fullName evidence="3">Drug/metabolite transporter (DMT)-like permease</fullName>
    </submittedName>
</protein>
<dbReference type="SUPFAM" id="SSF103481">
    <property type="entry name" value="Multidrug resistance efflux transporter EmrE"/>
    <property type="match status" value="2"/>
</dbReference>
<dbReference type="PANTHER" id="PTHR22911">
    <property type="entry name" value="ACYL-MALONYL CONDENSING ENZYME-RELATED"/>
    <property type="match status" value="1"/>
</dbReference>
<keyword evidence="1" id="KW-0472">Membrane</keyword>
<keyword evidence="1" id="KW-0812">Transmembrane</keyword>
<evidence type="ECO:0000259" key="2">
    <source>
        <dbReference type="Pfam" id="PF00892"/>
    </source>
</evidence>
<feature type="domain" description="EamA" evidence="2">
    <location>
        <begin position="168"/>
        <end position="305"/>
    </location>
</feature>
<dbReference type="InterPro" id="IPR000620">
    <property type="entry name" value="EamA_dom"/>
</dbReference>
<accession>A0A7W6CVA5</accession>